<dbReference type="EMBL" id="JH712285">
    <property type="protein sequence ID" value="EFO19789.1"/>
    <property type="molecule type" value="Genomic_DNA"/>
</dbReference>
<gene>
    <name evidence="1" type="ORF">LOAG_08702</name>
</gene>
<reference evidence="1" key="1">
    <citation type="submission" date="2012-04" db="EMBL/GenBank/DDBJ databases">
        <title>The Genome Sequence of Loa loa.</title>
        <authorList>
            <consortium name="The Broad Institute Genome Sequencing Platform"/>
            <consortium name="Broad Institute Genome Sequencing Center for Infectious Disease"/>
            <person name="Nutman T.B."/>
            <person name="Fink D.L."/>
            <person name="Russ C."/>
            <person name="Young S."/>
            <person name="Zeng Q."/>
            <person name="Gargeya S."/>
            <person name="Alvarado L."/>
            <person name="Berlin A."/>
            <person name="Chapman S.B."/>
            <person name="Chen Z."/>
            <person name="Freedman E."/>
            <person name="Gellesch M."/>
            <person name="Goldberg J."/>
            <person name="Griggs A."/>
            <person name="Gujja S."/>
            <person name="Heilman E.R."/>
            <person name="Heiman D."/>
            <person name="Howarth C."/>
            <person name="Mehta T."/>
            <person name="Neiman D."/>
            <person name="Pearson M."/>
            <person name="Roberts A."/>
            <person name="Saif S."/>
            <person name="Shea T."/>
            <person name="Shenoy N."/>
            <person name="Sisk P."/>
            <person name="Stolte C."/>
            <person name="Sykes S."/>
            <person name="White J."/>
            <person name="Yandava C."/>
            <person name="Haas B."/>
            <person name="Henn M.R."/>
            <person name="Nusbaum C."/>
            <person name="Birren B."/>
        </authorList>
    </citation>
    <scope>NUCLEOTIDE SEQUENCE [LARGE SCALE GENOMIC DNA]</scope>
</reference>
<protein>
    <submittedName>
        <fullName evidence="1">Uncharacterized protein</fullName>
    </submittedName>
</protein>
<dbReference type="InParanoid" id="A0A1S0TT94"/>
<name>A0A1S0TT94_LOALO</name>
<dbReference type="RefSeq" id="XP_003144280.1">
    <property type="nucleotide sequence ID" value="XM_003144232.1"/>
</dbReference>
<proteinExistence type="predicted"/>
<evidence type="ECO:0000313" key="1">
    <source>
        <dbReference type="EMBL" id="EFO19789.1"/>
    </source>
</evidence>
<dbReference type="GeneID" id="9946131"/>
<sequence>MTSRTSTVYITKHGSEVLAHECQSVYTFEGPFPCGASSAFLEKGYLVVQDAAEQGFHLLRSVPSDQCLEPYVYKIGSAASSASYNLLFHPLSSLQDFKKWKDGLTWLNEFHLAEFGIRVVRQMVVGWLLED</sequence>
<dbReference type="CTD" id="9946131"/>
<dbReference type="AlphaFoldDB" id="A0A1S0TT94"/>
<organism evidence="1">
    <name type="scientific">Loa loa</name>
    <name type="common">Eye worm</name>
    <name type="synonym">Filaria loa</name>
    <dbReference type="NCBI Taxonomy" id="7209"/>
    <lineage>
        <taxon>Eukaryota</taxon>
        <taxon>Metazoa</taxon>
        <taxon>Ecdysozoa</taxon>
        <taxon>Nematoda</taxon>
        <taxon>Chromadorea</taxon>
        <taxon>Rhabditida</taxon>
        <taxon>Spirurina</taxon>
        <taxon>Spiruromorpha</taxon>
        <taxon>Filarioidea</taxon>
        <taxon>Onchocercidae</taxon>
        <taxon>Loa</taxon>
    </lineage>
</organism>
<accession>A0A1S0TT94</accession>
<dbReference type="KEGG" id="loa:LOAG_08702"/>